<dbReference type="EMBL" id="KE145357">
    <property type="protein sequence ID" value="EPE34069.1"/>
    <property type="molecule type" value="Genomic_DNA"/>
</dbReference>
<evidence type="ECO:0000313" key="7">
    <source>
        <dbReference type="EMBL" id="EPE34069.1"/>
    </source>
</evidence>
<dbReference type="KEGG" id="glz:GLAREA_07082"/>
<evidence type="ECO:0000256" key="5">
    <source>
        <dbReference type="ARBA" id="ARBA00023136"/>
    </source>
</evidence>
<organism evidence="7 8">
    <name type="scientific">Glarea lozoyensis (strain ATCC 20868 / MF5171)</name>
    <dbReference type="NCBI Taxonomy" id="1116229"/>
    <lineage>
        <taxon>Eukaryota</taxon>
        <taxon>Fungi</taxon>
        <taxon>Dikarya</taxon>
        <taxon>Ascomycota</taxon>
        <taxon>Pezizomycotina</taxon>
        <taxon>Leotiomycetes</taxon>
        <taxon>Helotiales</taxon>
        <taxon>Helotiaceae</taxon>
        <taxon>Glarea</taxon>
    </lineage>
</organism>
<dbReference type="RefSeq" id="XP_008079221.1">
    <property type="nucleotide sequence ID" value="XM_008081030.1"/>
</dbReference>
<keyword evidence="4 6" id="KW-1133">Transmembrane helix</keyword>
<dbReference type="AlphaFoldDB" id="S3DAB2"/>
<keyword evidence="8" id="KW-1185">Reference proteome</keyword>
<dbReference type="HOGENOM" id="CLU_106353_1_1_1"/>
<comment type="subcellular location">
    <subcellularLocation>
        <location evidence="1">Membrane</location>
    </subcellularLocation>
</comment>
<reference evidence="7 8" key="1">
    <citation type="journal article" date="2013" name="BMC Genomics">
        <title>Genomics-driven discovery of the pneumocandin biosynthetic gene cluster in the fungus Glarea lozoyensis.</title>
        <authorList>
            <person name="Chen L."/>
            <person name="Yue Q."/>
            <person name="Zhang X."/>
            <person name="Xiang M."/>
            <person name="Wang C."/>
            <person name="Li S."/>
            <person name="Che Y."/>
            <person name="Ortiz-Lopez F.J."/>
            <person name="Bills G.F."/>
            <person name="Liu X."/>
            <person name="An Z."/>
        </authorList>
    </citation>
    <scope>NUCLEOTIDE SEQUENCE [LARGE SCALE GENOMIC DNA]</scope>
    <source>
        <strain evidence="8">ATCC 20868 / MF5171</strain>
    </source>
</reference>
<proteinExistence type="inferred from homology"/>
<dbReference type="Pfam" id="PF04930">
    <property type="entry name" value="FUN14"/>
    <property type="match status" value="1"/>
</dbReference>
<dbReference type="STRING" id="1116229.S3DAB2"/>
<dbReference type="eggNOG" id="ENOG502SEUQ">
    <property type="taxonomic scope" value="Eukaryota"/>
</dbReference>
<dbReference type="PANTHER" id="PTHR21346:SF0">
    <property type="entry name" value="RE45833P"/>
    <property type="match status" value="1"/>
</dbReference>
<evidence type="ECO:0000256" key="4">
    <source>
        <dbReference type="ARBA" id="ARBA00022989"/>
    </source>
</evidence>
<protein>
    <recommendedName>
        <fullName evidence="9">Fun14 family protein</fullName>
    </recommendedName>
</protein>
<dbReference type="GO" id="GO:0005741">
    <property type="term" value="C:mitochondrial outer membrane"/>
    <property type="evidence" value="ECO:0007669"/>
    <property type="project" value="TreeGrafter"/>
</dbReference>
<feature type="transmembrane region" description="Helical" evidence="6">
    <location>
        <begin position="92"/>
        <end position="111"/>
    </location>
</feature>
<keyword evidence="5 6" id="KW-0472">Membrane</keyword>
<evidence type="ECO:0000256" key="3">
    <source>
        <dbReference type="ARBA" id="ARBA00022692"/>
    </source>
</evidence>
<feature type="transmembrane region" description="Helical" evidence="6">
    <location>
        <begin position="67"/>
        <end position="86"/>
    </location>
</feature>
<name>S3DAB2_GLAL2</name>
<dbReference type="GO" id="GO:0000422">
    <property type="term" value="P:autophagy of mitochondrion"/>
    <property type="evidence" value="ECO:0007669"/>
    <property type="project" value="TreeGrafter"/>
</dbReference>
<dbReference type="OrthoDB" id="3990500at2759"/>
<dbReference type="PANTHER" id="PTHR21346">
    <property type="entry name" value="FUN14 DOMAIN CONTAINING"/>
    <property type="match status" value="1"/>
</dbReference>
<keyword evidence="3 6" id="KW-0812">Transmembrane</keyword>
<evidence type="ECO:0008006" key="9">
    <source>
        <dbReference type="Google" id="ProtNLM"/>
    </source>
</evidence>
<accession>S3DAB2</accession>
<dbReference type="GeneID" id="19466135"/>
<sequence>MATFLRPLFRPQVLGLGLGAGIFATHQLRFKTPIRLDSSPSILSSDSYRSNAKTPVISSEGGMNPRAIRQISSGSIIGLCTGLLVSTFSKSLALLLGLMVVGVQWASSYGVNVIPYNKLQRYVSGIDLRSAVQDNVAFKLSFGTTFAMAAFMQF</sequence>
<evidence type="ECO:0000313" key="8">
    <source>
        <dbReference type="Proteomes" id="UP000016922"/>
    </source>
</evidence>
<dbReference type="OMA" id="KRPFKMS"/>
<dbReference type="Proteomes" id="UP000016922">
    <property type="component" value="Unassembled WGS sequence"/>
</dbReference>
<evidence type="ECO:0000256" key="1">
    <source>
        <dbReference type="ARBA" id="ARBA00004370"/>
    </source>
</evidence>
<dbReference type="InterPro" id="IPR007014">
    <property type="entry name" value="FUN14"/>
</dbReference>
<evidence type="ECO:0000256" key="6">
    <source>
        <dbReference type="SAM" id="Phobius"/>
    </source>
</evidence>
<evidence type="ECO:0000256" key="2">
    <source>
        <dbReference type="ARBA" id="ARBA00009160"/>
    </source>
</evidence>
<gene>
    <name evidence="7" type="ORF">GLAREA_07082</name>
</gene>
<comment type="similarity">
    <text evidence="2">Belongs to the FUN14 family.</text>
</comment>